<proteinExistence type="predicted"/>
<dbReference type="AlphaFoldDB" id="A0A382S9Z5"/>
<name>A0A382S9Z5_9ZZZZ</name>
<protein>
    <submittedName>
        <fullName evidence="1">Uncharacterized protein</fullName>
    </submittedName>
</protein>
<gene>
    <name evidence="1" type="ORF">METZ01_LOCUS359236</name>
</gene>
<reference evidence="1" key="1">
    <citation type="submission" date="2018-05" db="EMBL/GenBank/DDBJ databases">
        <authorList>
            <person name="Lanie J.A."/>
            <person name="Ng W.-L."/>
            <person name="Kazmierczak K.M."/>
            <person name="Andrzejewski T.M."/>
            <person name="Davidsen T.M."/>
            <person name="Wayne K.J."/>
            <person name="Tettelin H."/>
            <person name="Glass J.I."/>
            <person name="Rusch D."/>
            <person name="Podicherti R."/>
            <person name="Tsui H.-C.T."/>
            <person name="Winkler M.E."/>
        </authorList>
    </citation>
    <scope>NUCLEOTIDE SEQUENCE</scope>
</reference>
<accession>A0A382S9Z5</accession>
<sequence>MNTNINSLPSQELEYSSYLFQEMNLNPRYIKKPKTPIVKYVEFGGSCPSEGWNFPCIKCYAITSHECKYKNTKISLCGHCHSQMKNTLSEYKIPMNVDEYCVKEIQRNLNKNYNKKNIYRKIIEY</sequence>
<organism evidence="1">
    <name type="scientific">marine metagenome</name>
    <dbReference type="NCBI Taxonomy" id="408172"/>
    <lineage>
        <taxon>unclassified sequences</taxon>
        <taxon>metagenomes</taxon>
        <taxon>ecological metagenomes</taxon>
    </lineage>
</organism>
<evidence type="ECO:0000313" key="1">
    <source>
        <dbReference type="EMBL" id="SVD06382.1"/>
    </source>
</evidence>
<dbReference type="EMBL" id="UINC01127335">
    <property type="protein sequence ID" value="SVD06382.1"/>
    <property type="molecule type" value="Genomic_DNA"/>
</dbReference>